<accession>A0A5P9Q949</accession>
<dbReference type="KEGG" id="lxl:KDY119_01453"/>
<feature type="compositionally biased region" description="Basic and acidic residues" evidence="1">
    <location>
        <begin position="49"/>
        <end position="67"/>
    </location>
</feature>
<dbReference type="Proteomes" id="UP000326702">
    <property type="component" value="Chromosome"/>
</dbReference>
<feature type="compositionally biased region" description="Low complexity" evidence="1">
    <location>
        <begin position="34"/>
        <end position="48"/>
    </location>
</feature>
<organism evidence="2 3">
    <name type="scientific">Luteimicrobium xylanilyticum</name>
    <dbReference type="NCBI Taxonomy" id="1133546"/>
    <lineage>
        <taxon>Bacteria</taxon>
        <taxon>Bacillati</taxon>
        <taxon>Actinomycetota</taxon>
        <taxon>Actinomycetes</taxon>
        <taxon>Micrococcales</taxon>
        <taxon>Luteimicrobium</taxon>
    </lineage>
</organism>
<gene>
    <name evidence="2" type="ORF">KDY119_01453</name>
</gene>
<protein>
    <submittedName>
        <fullName evidence="2">Uncharacterized protein</fullName>
    </submittedName>
</protein>
<sequence length="124" mass="13537">MRPLGAPLEAAAPDVPRDDDDFEDDARPDDVPVRARVGAPVARVAVGRPPDEPLDRDELREEGVRDAMVRPTLAPGCVIAGQARRARTSEGAQASTTTGTIIGRRRSFVPAHRPTTRRMTCWSW</sequence>
<feature type="region of interest" description="Disordered" evidence="1">
    <location>
        <begin position="1"/>
        <end position="67"/>
    </location>
</feature>
<reference evidence="2 3" key="1">
    <citation type="submission" date="2019-10" db="EMBL/GenBank/DDBJ databases">
        <title>Genome sequence of Luteimicrobium xylanilyticum HY-24.</title>
        <authorList>
            <person name="Kim D.Y."/>
            <person name="Park H.-Y."/>
        </authorList>
    </citation>
    <scope>NUCLEOTIDE SEQUENCE [LARGE SCALE GENOMIC DNA]</scope>
    <source>
        <strain evidence="2 3">HY-24</strain>
    </source>
</reference>
<dbReference type="AlphaFoldDB" id="A0A5P9Q949"/>
<evidence type="ECO:0000256" key="1">
    <source>
        <dbReference type="SAM" id="MobiDB-lite"/>
    </source>
</evidence>
<evidence type="ECO:0000313" key="2">
    <source>
        <dbReference type="EMBL" id="QFU97947.1"/>
    </source>
</evidence>
<proteinExistence type="predicted"/>
<feature type="compositionally biased region" description="Acidic residues" evidence="1">
    <location>
        <begin position="17"/>
        <end position="27"/>
    </location>
</feature>
<name>A0A5P9Q949_9MICO</name>
<dbReference type="EMBL" id="CP045529">
    <property type="protein sequence ID" value="QFU97947.1"/>
    <property type="molecule type" value="Genomic_DNA"/>
</dbReference>
<feature type="region of interest" description="Disordered" evidence="1">
    <location>
        <begin position="82"/>
        <end position="108"/>
    </location>
</feature>
<keyword evidence="3" id="KW-1185">Reference proteome</keyword>
<evidence type="ECO:0000313" key="3">
    <source>
        <dbReference type="Proteomes" id="UP000326702"/>
    </source>
</evidence>